<dbReference type="GO" id="GO:0015934">
    <property type="term" value="C:large ribosomal subunit"/>
    <property type="evidence" value="ECO:0007669"/>
    <property type="project" value="InterPro"/>
</dbReference>
<proteinExistence type="inferred from homology"/>
<dbReference type="InterPro" id="IPR022973">
    <property type="entry name" value="Ribosomal_uL10_bac"/>
</dbReference>
<dbReference type="GO" id="GO:0003735">
    <property type="term" value="F:structural constituent of ribosome"/>
    <property type="evidence" value="ECO:0007669"/>
    <property type="project" value="InterPro"/>
</dbReference>
<dbReference type="CDD" id="cd05797">
    <property type="entry name" value="Ribosomal_L10"/>
    <property type="match status" value="1"/>
</dbReference>
<dbReference type="AlphaFoldDB" id="A0A6J6C999"/>
<dbReference type="PROSITE" id="PS01109">
    <property type="entry name" value="RIBOSOMAL_L10"/>
    <property type="match status" value="1"/>
</dbReference>
<reference evidence="4" key="1">
    <citation type="submission" date="2020-05" db="EMBL/GenBank/DDBJ databases">
        <authorList>
            <person name="Chiriac C."/>
            <person name="Salcher M."/>
            <person name="Ghai R."/>
            <person name="Kavagutti S V."/>
        </authorList>
    </citation>
    <scope>NUCLEOTIDE SEQUENCE</scope>
</reference>
<protein>
    <submittedName>
        <fullName evidence="4">Unannotated protein</fullName>
    </submittedName>
</protein>
<comment type="similarity">
    <text evidence="1">Belongs to the universal ribosomal protein uL10 family.</text>
</comment>
<dbReference type="InterPro" id="IPR001790">
    <property type="entry name" value="Ribosomal_uL10"/>
</dbReference>
<dbReference type="Gene3D" id="6.10.250.290">
    <property type="match status" value="1"/>
</dbReference>
<dbReference type="NCBIfam" id="NF000955">
    <property type="entry name" value="PRK00099.1-1"/>
    <property type="match status" value="1"/>
</dbReference>
<evidence type="ECO:0000256" key="1">
    <source>
        <dbReference type="ARBA" id="ARBA00008889"/>
    </source>
</evidence>
<gene>
    <name evidence="4" type="ORF">UFOPK1503_00785</name>
</gene>
<organism evidence="4">
    <name type="scientific">freshwater metagenome</name>
    <dbReference type="NCBI Taxonomy" id="449393"/>
    <lineage>
        <taxon>unclassified sequences</taxon>
        <taxon>metagenomes</taxon>
        <taxon>ecological metagenomes</taxon>
    </lineage>
</organism>
<dbReference type="PANTHER" id="PTHR11560">
    <property type="entry name" value="39S RIBOSOMAL PROTEIN L10, MITOCHONDRIAL"/>
    <property type="match status" value="1"/>
</dbReference>
<dbReference type="InterPro" id="IPR002363">
    <property type="entry name" value="Ribosomal_uL10_CS_bac"/>
</dbReference>
<keyword evidence="2" id="KW-0689">Ribosomal protein</keyword>
<dbReference type="SUPFAM" id="SSF160369">
    <property type="entry name" value="Ribosomal protein L10-like"/>
    <property type="match status" value="1"/>
</dbReference>
<dbReference type="InterPro" id="IPR043141">
    <property type="entry name" value="Ribosomal_uL10-like_sf"/>
</dbReference>
<evidence type="ECO:0000256" key="2">
    <source>
        <dbReference type="ARBA" id="ARBA00022980"/>
    </source>
</evidence>
<evidence type="ECO:0000256" key="3">
    <source>
        <dbReference type="ARBA" id="ARBA00023274"/>
    </source>
</evidence>
<evidence type="ECO:0000313" key="4">
    <source>
        <dbReference type="EMBL" id="CAB4547714.1"/>
    </source>
</evidence>
<dbReference type="HAMAP" id="MF_00362">
    <property type="entry name" value="Ribosomal_uL10"/>
    <property type="match status" value="1"/>
</dbReference>
<dbReference type="GO" id="GO:0006412">
    <property type="term" value="P:translation"/>
    <property type="evidence" value="ECO:0007669"/>
    <property type="project" value="InterPro"/>
</dbReference>
<dbReference type="InterPro" id="IPR047865">
    <property type="entry name" value="Ribosomal_uL10_bac_type"/>
</dbReference>
<sequence length="170" mass="18295">MAEKKETVAELKQLFAGSNAIYLTEYRGLTVTELKSLRRSMANDATYVVAKNTLLKIAAKEAGVNGLDDSLVGPTAVTFVHGDVVNAAKALKDFAKAQPLLVMKSGYMDGNTITDSDVKKLADLETREVLLAKTAGVLKASLFKAAYTFNALPSKAVRVVDALRQKQESN</sequence>
<name>A0A6J6C999_9ZZZZ</name>
<accession>A0A6J6C999</accession>
<dbReference type="EMBL" id="CAEZST010000012">
    <property type="protein sequence ID" value="CAB4547714.1"/>
    <property type="molecule type" value="Genomic_DNA"/>
</dbReference>
<dbReference type="Pfam" id="PF00466">
    <property type="entry name" value="Ribosomal_L10"/>
    <property type="match status" value="1"/>
</dbReference>
<dbReference type="Gene3D" id="3.30.70.1730">
    <property type="match status" value="1"/>
</dbReference>
<keyword evidence="3" id="KW-0687">Ribonucleoprotein</keyword>